<dbReference type="RefSeq" id="WP_002613795.1">
    <property type="nucleotide sequence ID" value="NC_014623.1"/>
</dbReference>
<evidence type="ECO:0000313" key="2">
    <source>
        <dbReference type="EMBL" id="EAU66650.1"/>
    </source>
</evidence>
<sequence length="195" mass="21647">MSSDSSELKQRLALVQPTHMVRGLAFNAVLALVAERLDDEASEALAKQVGLPRCVDFFSYPAGDFLRLLYATAELLAPQLGAQEAVWQVCGAACLESFFYMSTVGRALSKIIGRNDPRRAFTYTPIAYSTLVNYGSREYREMGAHRLRLVFKGDMQPIAFHEGTLRAALQVVGVQGTVTSTRHTLDHTEFVLEWT</sequence>
<reference evidence="2 4" key="1">
    <citation type="submission" date="2006-04" db="EMBL/GenBank/DDBJ databases">
        <authorList>
            <person name="Nierman W.C."/>
        </authorList>
    </citation>
    <scope>NUCLEOTIDE SEQUENCE [LARGE SCALE GENOMIC DNA]</scope>
    <source>
        <strain evidence="2 4">DW4/3-1</strain>
    </source>
</reference>
<evidence type="ECO:0000313" key="1">
    <source>
        <dbReference type="EMBL" id="ADO74259.1"/>
    </source>
</evidence>
<accession>Q092I0</accession>
<dbReference type="Pfam" id="PF09536">
    <property type="entry name" value="DUF2378"/>
    <property type="match status" value="1"/>
</dbReference>
<reference evidence="1 3" key="2">
    <citation type="journal article" date="2011" name="Mol. Biol. Evol.">
        <title>Comparative genomic analysis of fruiting body formation in Myxococcales.</title>
        <authorList>
            <person name="Huntley S."/>
            <person name="Hamann N."/>
            <person name="Wegener-Feldbrugge S."/>
            <person name="Treuner-Lange A."/>
            <person name="Kube M."/>
            <person name="Reinhardt R."/>
            <person name="Klages S."/>
            <person name="Muller R."/>
            <person name="Ronning C.M."/>
            <person name="Nierman W.C."/>
            <person name="Sogaard-Andersen L."/>
        </authorList>
    </citation>
    <scope>NUCLEOTIDE SEQUENCE [LARGE SCALE GENOMIC DNA]</scope>
    <source>
        <strain evidence="1 3">DW4/3-1</strain>
    </source>
</reference>
<dbReference type="eggNOG" id="ENOG5030SSU">
    <property type="taxonomic scope" value="Bacteria"/>
</dbReference>
<name>Q092I0_STIAD</name>
<dbReference type="Proteomes" id="UP000032702">
    <property type="component" value="Unassembled WGS sequence"/>
</dbReference>
<gene>
    <name evidence="1" type="ordered locus">STAUR_6502</name>
    <name evidence="2" type="ORF">STIAU_7879</name>
</gene>
<evidence type="ECO:0000313" key="3">
    <source>
        <dbReference type="Proteomes" id="UP000001351"/>
    </source>
</evidence>
<proteinExistence type="predicted"/>
<dbReference type="Proteomes" id="UP000001351">
    <property type="component" value="Chromosome"/>
</dbReference>
<dbReference type="InterPro" id="IPR011751">
    <property type="entry name" value="Mxa_paralog_2265"/>
</dbReference>
<dbReference type="HOGENOM" id="CLU_112879_0_0_7"/>
<dbReference type="NCBIfam" id="TIGR02265">
    <property type="entry name" value="Mxa_TIGR02265"/>
    <property type="match status" value="1"/>
</dbReference>
<dbReference type="OrthoDB" id="5523318at2"/>
<dbReference type="EMBL" id="CP002271">
    <property type="protein sequence ID" value="ADO74259.1"/>
    <property type="molecule type" value="Genomic_DNA"/>
</dbReference>
<evidence type="ECO:0000313" key="4">
    <source>
        <dbReference type="Proteomes" id="UP000032702"/>
    </source>
</evidence>
<dbReference type="EMBL" id="AAMD01000050">
    <property type="protein sequence ID" value="EAU66650.1"/>
    <property type="molecule type" value="Genomic_DNA"/>
</dbReference>
<protein>
    <submittedName>
        <fullName evidence="1">Conserved uncharacterized protein</fullName>
    </submittedName>
</protein>
<keyword evidence="3" id="KW-1185">Reference proteome</keyword>
<dbReference type="AlphaFoldDB" id="Q092I0"/>
<organism evidence="2 4">
    <name type="scientific">Stigmatella aurantiaca (strain DW4/3-1)</name>
    <dbReference type="NCBI Taxonomy" id="378806"/>
    <lineage>
        <taxon>Bacteria</taxon>
        <taxon>Pseudomonadati</taxon>
        <taxon>Myxococcota</taxon>
        <taxon>Myxococcia</taxon>
        <taxon>Myxococcales</taxon>
        <taxon>Cystobacterineae</taxon>
        <taxon>Archangiaceae</taxon>
        <taxon>Stigmatella</taxon>
    </lineage>
</organism>
<dbReference type="KEGG" id="sur:STAUR_6502"/>